<dbReference type="EMBL" id="LXQA010023821">
    <property type="protein sequence ID" value="MCH92944.1"/>
    <property type="molecule type" value="Genomic_DNA"/>
</dbReference>
<dbReference type="Proteomes" id="UP000265520">
    <property type="component" value="Unassembled WGS sequence"/>
</dbReference>
<feature type="compositionally biased region" description="Basic residues" evidence="1">
    <location>
        <begin position="9"/>
        <end position="22"/>
    </location>
</feature>
<reference evidence="2 3" key="1">
    <citation type="journal article" date="2018" name="Front. Plant Sci.">
        <title>Red Clover (Trifolium pratense) and Zigzag Clover (T. medium) - A Picture of Genomic Similarities and Differences.</title>
        <authorList>
            <person name="Dluhosova J."/>
            <person name="Istvanek J."/>
            <person name="Nedelnik J."/>
            <person name="Repkova J."/>
        </authorList>
    </citation>
    <scope>NUCLEOTIDE SEQUENCE [LARGE SCALE GENOMIC DNA]</scope>
    <source>
        <strain evidence="3">cv. 10/8</strain>
        <tissue evidence="2">Leaf</tissue>
    </source>
</reference>
<proteinExistence type="predicted"/>
<feature type="compositionally biased region" description="Acidic residues" evidence="1">
    <location>
        <begin position="57"/>
        <end position="70"/>
    </location>
</feature>
<evidence type="ECO:0000313" key="3">
    <source>
        <dbReference type="Proteomes" id="UP000265520"/>
    </source>
</evidence>
<protein>
    <submittedName>
        <fullName evidence="2">Uncharacterized protein</fullName>
    </submittedName>
</protein>
<dbReference type="AlphaFoldDB" id="A0A392N369"/>
<sequence>MEDNLGRERHGRQINKQKRGRRRQETPLMQGTHDVEVESSGGSGLRAQVHIPPEPEYVVEDQYLDDETEWPDIPPPYQEPQQQLEEPREGYGGGPTNLSLLSLYHKQRTILI</sequence>
<feature type="region of interest" description="Disordered" evidence="1">
    <location>
        <begin position="1"/>
        <end position="98"/>
    </location>
</feature>
<organism evidence="2 3">
    <name type="scientific">Trifolium medium</name>
    <dbReference type="NCBI Taxonomy" id="97028"/>
    <lineage>
        <taxon>Eukaryota</taxon>
        <taxon>Viridiplantae</taxon>
        <taxon>Streptophyta</taxon>
        <taxon>Embryophyta</taxon>
        <taxon>Tracheophyta</taxon>
        <taxon>Spermatophyta</taxon>
        <taxon>Magnoliopsida</taxon>
        <taxon>eudicotyledons</taxon>
        <taxon>Gunneridae</taxon>
        <taxon>Pentapetalae</taxon>
        <taxon>rosids</taxon>
        <taxon>fabids</taxon>
        <taxon>Fabales</taxon>
        <taxon>Fabaceae</taxon>
        <taxon>Papilionoideae</taxon>
        <taxon>50 kb inversion clade</taxon>
        <taxon>NPAAA clade</taxon>
        <taxon>Hologalegina</taxon>
        <taxon>IRL clade</taxon>
        <taxon>Trifolieae</taxon>
        <taxon>Trifolium</taxon>
    </lineage>
</organism>
<evidence type="ECO:0000256" key="1">
    <source>
        <dbReference type="SAM" id="MobiDB-lite"/>
    </source>
</evidence>
<evidence type="ECO:0000313" key="2">
    <source>
        <dbReference type="EMBL" id="MCH92944.1"/>
    </source>
</evidence>
<accession>A0A392N369</accession>
<keyword evidence="3" id="KW-1185">Reference proteome</keyword>
<comment type="caution">
    <text evidence="2">The sequence shown here is derived from an EMBL/GenBank/DDBJ whole genome shotgun (WGS) entry which is preliminary data.</text>
</comment>
<name>A0A392N369_9FABA</name>